<dbReference type="PANTHER" id="PTHR30217">
    <property type="entry name" value="PEPTIDASE U32 FAMILY"/>
    <property type="match status" value="1"/>
</dbReference>
<dbReference type="EMBL" id="STFG01000001">
    <property type="protein sequence ID" value="THU05051.1"/>
    <property type="molecule type" value="Genomic_DNA"/>
</dbReference>
<evidence type="ECO:0000313" key="2">
    <source>
        <dbReference type="EMBL" id="THU05051.1"/>
    </source>
</evidence>
<dbReference type="InterPro" id="IPR020988">
    <property type="entry name" value="Pept_U32_collagenase"/>
</dbReference>
<feature type="domain" description="Peptidase U32 collagenase" evidence="1">
    <location>
        <begin position="432"/>
        <end position="547"/>
    </location>
</feature>
<dbReference type="PANTHER" id="PTHR30217:SF10">
    <property type="entry name" value="23S RRNA 5-HYDROXYCYTIDINE C2501 SYNTHASE"/>
    <property type="match status" value="1"/>
</dbReference>
<dbReference type="InterPro" id="IPR051454">
    <property type="entry name" value="RNA/ubiquinone_mod_enzymes"/>
</dbReference>
<name>A0A4S8FD19_9BURK</name>
<evidence type="ECO:0000259" key="1">
    <source>
        <dbReference type="Pfam" id="PF12392"/>
    </source>
</evidence>
<dbReference type="Pfam" id="PF01136">
    <property type="entry name" value="Peptidase_U32"/>
    <property type="match status" value="1"/>
</dbReference>
<proteinExistence type="predicted"/>
<dbReference type="InterPro" id="IPR001539">
    <property type="entry name" value="Peptidase_U32"/>
</dbReference>
<dbReference type="Pfam" id="PF12392">
    <property type="entry name" value="DUF3656"/>
    <property type="match status" value="1"/>
</dbReference>
<reference evidence="2 3" key="1">
    <citation type="journal article" date="2015" name="Antonie Van Leeuwenhoek">
        <title>Lampropedia puyangensis sp. nov., isolated from symptomatic bark of Populus ? euramericana canker and emended description of Lampropedia hyalina (Ehrenberg 1832) Lee et al. 2004.</title>
        <authorList>
            <person name="Li Y."/>
            <person name="Wang T."/>
            <person name="Piao C.G."/>
            <person name="Wang L.F."/>
            <person name="Tian G.Z."/>
            <person name="Zhu T.H."/>
            <person name="Guo M.W."/>
        </authorList>
    </citation>
    <scope>NUCLEOTIDE SEQUENCE [LARGE SCALE GENOMIC DNA]</scope>
    <source>
        <strain evidence="2 3">2-bin</strain>
    </source>
</reference>
<dbReference type="SUPFAM" id="SSF51395">
    <property type="entry name" value="FMN-linked oxidoreductases"/>
    <property type="match status" value="1"/>
</dbReference>
<evidence type="ECO:0000313" key="3">
    <source>
        <dbReference type="Proteomes" id="UP000308917"/>
    </source>
</evidence>
<dbReference type="Proteomes" id="UP000308917">
    <property type="component" value="Unassembled WGS sequence"/>
</dbReference>
<dbReference type="PROSITE" id="PS01276">
    <property type="entry name" value="PEPTIDASE_U32"/>
    <property type="match status" value="1"/>
</dbReference>
<keyword evidence="3" id="KW-1185">Reference proteome</keyword>
<sequence>MLAHELELLAPARTADIGIEAINHGADAVYIGGPAFGARATAGNDLADIERLIKHAHRYNARIFITLNTILRDDELEGARRMAWQIYEAGADALIVQDMGLLELDLPPIQLHASTQTDIRTPEKARFLQDVGFSQIVPARELTLKQIAAIRDAIDTSRTTIEFFVHGALCVAYSGQCFISHAHTGRSANRGDCSQACRLPYQVQDHQGRFIAYDKHVLSMKDNNQSDNMRALVDAGVRSFKIEGRYKDMGYVKNITAHYRKLLDEILQEREHSDAPLARASSGTTTFRFTPDPNQNFNREFTDYFVGGRKQDIGAFDTPKNPGTAIGWVTTVGKAAKAASASPPNHKHRSAHKAVVANAPSVNDSWVEIQLQDPQAMLSNGDGLCYYDLHKELVGMAINRAEPAPSGQPGLWRVWPKDPLSSLKDLRKDLEINRNRDMNWVRMMERQSSERRIGLWAQLHETRPGQLQLLLTDEDGFTGSAAADHAQQMANEPAQAIATISAQLNRFGTTLFHALNVQVQCLQPWFLPASLLNHLRRDALADLEANRAASYERPARAPRVEPPVPFPEETLTYLANVLNHKAHDFYVKHGVKVVDAAYEADQELGEVSLMITKHCVRFSMSLCPKQAKGVIGVKGTIKAEPLHLINGKEKLTLRFDCKPCEMHVVGKIKPGILQQQRQAVSQSIAQGVPMQFYRKRPAHS</sequence>
<dbReference type="RefSeq" id="WP_136571763.1">
    <property type="nucleotide sequence ID" value="NZ_STFG01000001.1"/>
</dbReference>
<accession>A0A4S8FD19</accession>
<organism evidence="2 3">
    <name type="scientific">Lampropedia puyangensis</name>
    <dbReference type="NCBI Taxonomy" id="1330072"/>
    <lineage>
        <taxon>Bacteria</taxon>
        <taxon>Pseudomonadati</taxon>
        <taxon>Pseudomonadota</taxon>
        <taxon>Betaproteobacteria</taxon>
        <taxon>Burkholderiales</taxon>
        <taxon>Comamonadaceae</taxon>
        <taxon>Lampropedia</taxon>
    </lineage>
</organism>
<dbReference type="OrthoDB" id="9807498at2"/>
<dbReference type="AlphaFoldDB" id="A0A4S8FD19"/>
<comment type="caution">
    <text evidence="2">The sequence shown here is derived from an EMBL/GenBank/DDBJ whole genome shotgun (WGS) entry which is preliminary data.</text>
</comment>
<protein>
    <submittedName>
        <fullName evidence="2">U32 family peptidase</fullName>
    </submittedName>
</protein>
<gene>
    <name evidence="2" type="ORF">E9531_00385</name>
</gene>